<sequence length="738" mass="76416">MTDNNAPPSCGADAPWAARNARVVVLCWVLVSMVCAVAAGGIFDRLVGGGFTPADAPSATANAEVQRLFHDRSPDAVLLFRRVGAAPHTGVPDLAPAVQRTVTDARFTSLASVPAEAGGAVASGDSGPVIAVPVFLRGDTTAAKRASLAELRRTIRPPTGSEVLFGGSAAFAEETATRTQHDLVHAELLAAPVLLLLLLLVFRSLWAASLPLVCGAVAAIGALAALRLASEFTDVSVFAVNLVSMLGLGLAVDYGLLIITRYRQERTELPDAAALATAVRTAGRTVATSAFLVAAGLAGLALFPLTFTRSLAMGGIAVVAVDAAVALTLLPALLAVLGHRIDAAAQSRPAGCRPHARQRRARPRGRWKGGRDGLVWLRIAHAVTRRSAMWLAASGAVLLALAVPALQLRVAGISETTLPASSQTRQVTRYLEESLPASGDATIEAVVDLGQDTDSPAGRRELAAWIARAAAPPVSVLRPKVAATRGDAALVTVLSAGGPADYRATVRRLRVLAPPAGGGVLVGGPAAADLDQVDALRSRLPLVVAFVATVTFVVLLVAFRSLLVPLKAVATSALSTAAGLGVMVLVFQDGHLSHVLDFAPLGYVETTQPAVVLMVLFALSLDYEVFLLASVREEYRRTGDNTEAVATGLRRTGPVITGAAALFLVVIAAFATSRVIALKEVGVGLFAGILLDATLVRVVLVPAAMTLVGRANWWPTGRPGRPDPTTPASDTDRVGVPR</sequence>
<dbReference type="PANTHER" id="PTHR33406">
    <property type="entry name" value="MEMBRANE PROTEIN MJ1562-RELATED"/>
    <property type="match status" value="1"/>
</dbReference>
<comment type="subcellular location">
    <subcellularLocation>
        <location evidence="1">Cell membrane</location>
        <topology evidence="1">Multi-pass membrane protein</topology>
    </subcellularLocation>
</comment>
<evidence type="ECO:0000256" key="6">
    <source>
        <dbReference type="SAM" id="MobiDB-lite"/>
    </source>
</evidence>
<keyword evidence="5 7" id="KW-0472">Membrane</keyword>
<dbReference type="SUPFAM" id="SSF82866">
    <property type="entry name" value="Multidrug efflux transporter AcrB transmembrane domain"/>
    <property type="match status" value="2"/>
</dbReference>
<feature type="region of interest" description="Disordered" evidence="6">
    <location>
        <begin position="715"/>
        <end position="738"/>
    </location>
</feature>
<feature type="domain" description="Membrane transport protein MMPL" evidence="8">
    <location>
        <begin position="51"/>
        <end position="388"/>
    </location>
</feature>
<evidence type="ECO:0000256" key="3">
    <source>
        <dbReference type="ARBA" id="ARBA00022692"/>
    </source>
</evidence>
<reference evidence="9" key="1">
    <citation type="submission" date="2022-10" db="EMBL/GenBank/DDBJ databases">
        <title>The complete genomes of actinobacterial strains from the NBC collection.</title>
        <authorList>
            <person name="Joergensen T.S."/>
            <person name="Alvarez Arevalo M."/>
            <person name="Sterndorff E.B."/>
            <person name="Faurdal D."/>
            <person name="Vuksanovic O."/>
            <person name="Mourched A.-S."/>
            <person name="Charusanti P."/>
            <person name="Shaw S."/>
            <person name="Blin K."/>
            <person name="Weber T."/>
        </authorList>
    </citation>
    <scope>NUCLEOTIDE SEQUENCE</scope>
    <source>
        <strain evidence="9">NBC_00008</strain>
    </source>
</reference>
<keyword evidence="2" id="KW-1003">Cell membrane</keyword>
<proteinExistence type="predicted"/>
<gene>
    <name evidence="9" type="ORF">OG398_10435</name>
</gene>
<protein>
    <submittedName>
        <fullName evidence="9">MMPL family transporter</fullName>
    </submittedName>
</protein>
<feature type="transmembrane region" description="Helical" evidence="7">
    <location>
        <begin position="388"/>
        <end position="408"/>
    </location>
</feature>
<feature type="transmembrane region" description="Helical" evidence="7">
    <location>
        <begin position="286"/>
        <end position="305"/>
    </location>
</feature>
<evidence type="ECO:0000259" key="8">
    <source>
        <dbReference type="Pfam" id="PF03176"/>
    </source>
</evidence>
<feature type="transmembrane region" description="Helical" evidence="7">
    <location>
        <begin position="311"/>
        <end position="338"/>
    </location>
</feature>
<name>A0AAU2VN77_9ACTN</name>
<evidence type="ECO:0000313" key="9">
    <source>
        <dbReference type="EMBL" id="WTW68651.1"/>
    </source>
</evidence>
<feature type="transmembrane region" description="Helical" evidence="7">
    <location>
        <begin position="683"/>
        <end position="708"/>
    </location>
</feature>
<feature type="transmembrane region" description="Helical" evidence="7">
    <location>
        <begin position="540"/>
        <end position="559"/>
    </location>
</feature>
<evidence type="ECO:0000256" key="1">
    <source>
        <dbReference type="ARBA" id="ARBA00004651"/>
    </source>
</evidence>
<feature type="domain" description="Membrane transport protein MMPL" evidence="8">
    <location>
        <begin position="488"/>
        <end position="715"/>
    </location>
</feature>
<dbReference type="AlphaFoldDB" id="A0AAU2VN77"/>
<dbReference type="GO" id="GO:0005886">
    <property type="term" value="C:plasma membrane"/>
    <property type="evidence" value="ECO:0007669"/>
    <property type="project" value="UniProtKB-SubCell"/>
</dbReference>
<feature type="transmembrane region" description="Helical" evidence="7">
    <location>
        <begin position="607"/>
        <end position="631"/>
    </location>
</feature>
<dbReference type="EMBL" id="CP108313">
    <property type="protein sequence ID" value="WTW68651.1"/>
    <property type="molecule type" value="Genomic_DNA"/>
</dbReference>
<feature type="transmembrane region" description="Helical" evidence="7">
    <location>
        <begin position="235"/>
        <end position="259"/>
    </location>
</feature>
<evidence type="ECO:0000256" key="2">
    <source>
        <dbReference type="ARBA" id="ARBA00022475"/>
    </source>
</evidence>
<accession>A0AAU2VN77</accession>
<organism evidence="9">
    <name type="scientific">Streptomyces sp. NBC_00008</name>
    <dbReference type="NCBI Taxonomy" id="2903610"/>
    <lineage>
        <taxon>Bacteria</taxon>
        <taxon>Bacillati</taxon>
        <taxon>Actinomycetota</taxon>
        <taxon>Actinomycetes</taxon>
        <taxon>Kitasatosporales</taxon>
        <taxon>Streptomycetaceae</taxon>
        <taxon>Streptomyces</taxon>
    </lineage>
</organism>
<feature type="transmembrane region" description="Helical" evidence="7">
    <location>
        <begin position="652"/>
        <end position="671"/>
    </location>
</feature>
<keyword evidence="4 7" id="KW-1133">Transmembrane helix</keyword>
<dbReference type="Gene3D" id="1.20.1640.10">
    <property type="entry name" value="Multidrug efflux transporter AcrB transmembrane domain"/>
    <property type="match status" value="2"/>
</dbReference>
<dbReference type="InterPro" id="IPR004869">
    <property type="entry name" value="MMPL_dom"/>
</dbReference>
<dbReference type="Pfam" id="PF03176">
    <property type="entry name" value="MMPL"/>
    <property type="match status" value="2"/>
</dbReference>
<dbReference type="InterPro" id="IPR050545">
    <property type="entry name" value="Mycobact_MmpL"/>
</dbReference>
<feature type="transmembrane region" description="Helical" evidence="7">
    <location>
        <begin position="566"/>
        <end position="587"/>
    </location>
</feature>
<feature type="transmembrane region" description="Helical" evidence="7">
    <location>
        <begin position="23"/>
        <end position="43"/>
    </location>
</feature>
<evidence type="ECO:0000256" key="7">
    <source>
        <dbReference type="SAM" id="Phobius"/>
    </source>
</evidence>
<dbReference type="PANTHER" id="PTHR33406:SF13">
    <property type="entry name" value="MEMBRANE PROTEIN YDFJ"/>
    <property type="match status" value="1"/>
</dbReference>
<feature type="transmembrane region" description="Helical" evidence="7">
    <location>
        <begin position="209"/>
        <end position="229"/>
    </location>
</feature>
<evidence type="ECO:0000256" key="5">
    <source>
        <dbReference type="ARBA" id="ARBA00023136"/>
    </source>
</evidence>
<evidence type="ECO:0000256" key="4">
    <source>
        <dbReference type="ARBA" id="ARBA00022989"/>
    </source>
</evidence>
<feature type="transmembrane region" description="Helical" evidence="7">
    <location>
        <begin position="183"/>
        <end position="202"/>
    </location>
</feature>
<keyword evidence="3 7" id="KW-0812">Transmembrane</keyword>